<feature type="binding site" evidence="3">
    <location>
        <position position="421"/>
    </location>
    <ligand>
        <name>Mn(2+)</name>
        <dbReference type="ChEBI" id="CHEBI:29035"/>
    </ligand>
</feature>
<dbReference type="Pfam" id="PF01474">
    <property type="entry name" value="DAHP_synth_2"/>
    <property type="match status" value="1"/>
</dbReference>
<evidence type="ECO:0000256" key="5">
    <source>
        <dbReference type="SAM" id="MobiDB-lite"/>
    </source>
</evidence>
<dbReference type="GO" id="GO:0008652">
    <property type="term" value="P:amino acid biosynthetic process"/>
    <property type="evidence" value="ECO:0007669"/>
    <property type="project" value="UniProtKB-KW"/>
</dbReference>
<dbReference type="SUPFAM" id="SSF51569">
    <property type="entry name" value="Aldolase"/>
    <property type="match status" value="1"/>
</dbReference>
<dbReference type="NCBIfam" id="TIGR01358">
    <property type="entry name" value="DAHP_synth_II"/>
    <property type="match status" value="1"/>
</dbReference>
<evidence type="ECO:0000256" key="1">
    <source>
        <dbReference type="ARBA" id="ARBA00008911"/>
    </source>
</evidence>
<feature type="binding site" evidence="3">
    <location>
        <position position="109"/>
    </location>
    <ligand>
        <name>phosphoenolpyruvate</name>
        <dbReference type="ChEBI" id="CHEBI:58702"/>
    </ligand>
</feature>
<comment type="similarity">
    <text evidence="1 4">Belongs to the class-II DAHP synthase family.</text>
</comment>
<feature type="binding site" evidence="3">
    <location>
        <position position="286"/>
    </location>
    <ligand>
        <name>phosphoenolpyruvate</name>
        <dbReference type="ChEBI" id="CHEBI:58702"/>
    </ligand>
</feature>
<dbReference type="InterPro" id="IPR002480">
    <property type="entry name" value="DAHP_synth_2"/>
</dbReference>
<dbReference type="Proteomes" id="UP000236520">
    <property type="component" value="Unassembled WGS sequence"/>
</dbReference>
<keyword evidence="7" id="KW-1185">Reference proteome</keyword>
<feature type="binding site" evidence="3">
    <location>
        <position position="317"/>
    </location>
    <ligand>
        <name>phosphoenolpyruvate</name>
        <dbReference type="ChEBI" id="CHEBI:58702"/>
    </ligand>
</feature>
<comment type="caution">
    <text evidence="6">The sequence shown here is derived from an EMBL/GenBank/DDBJ whole genome shotgun (WGS) entry which is preliminary data.</text>
</comment>
<dbReference type="PANTHER" id="PTHR21337">
    <property type="entry name" value="PHOSPHO-2-DEHYDRO-3-DEOXYHEPTONATE ALDOLASE 1, 2"/>
    <property type="match status" value="1"/>
</dbReference>
<comment type="pathway">
    <text evidence="4">Metabolic intermediate biosynthesis; chorismate biosynthesis; chorismate from D-erythrose 4-phosphate and phosphoenolpyruvate: step 1/7.</text>
</comment>
<keyword evidence="2 4" id="KW-0808">Transferase</keyword>
<dbReference type="GO" id="GO:0009073">
    <property type="term" value="P:aromatic amino acid family biosynthetic process"/>
    <property type="evidence" value="ECO:0007669"/>
    <property type="project" value="UniProtKB-KW"/>
</dbReference>
<dbReference type="PANTHER" id="PTHR21337:SF0">
    <property type="entry name" value="PHOSPHO-2-DEHYDRO-3-DEOXYHEPTONATE ALDOLASE"/>
    <property type="match status" value="1"/>
</dbReference>
<dbReference type="InterPro" id="IPR013785">
    <property type="entry name" value="Aldolase_TIM"/>
</dbReference>
<name>A0A2J7YWG0_STRMQ</name>
<keyword evidence="4" id="KW-0028">Amino-acid biosynthesis</keyword>
<dbReference type="EMBL" id="LJIW01000002">
    <property type="protein sequence ID" value="PNG92372.1"/>
    <property type="molecule type" value="Genomic_DNA"/>
</dbReference>
<protein>
    <recommendedName>
        <fullName evidence="4">Phospho-2-dehydro-3-deoxyheptonate aldolase</fullName>
        <ecNumber evidence="4">2.5.1.54</ecNumber>
    </recommendedName>
</protein>
<evidence type="ECO:0000313" key="6">
    <source>
        <dbReference type="EMBL" id="PNG92372.1"/>
    </source>
</evidence>
<proteinExistence type="inferred from homology"/>
<dbReference type="Gene3D" id="3.20.20.70">
    <property type="entry name" value="Aldolase class I"/>
    <property type="match status" value="1"/>
</dbReference>
<evidence type="ECO:0000256" key="2">
    <source>
        <dbReference type="ARBA" id="ARBA00022679"/>
    </source>
</evidence>
<keyword evidence="3" id="KW-0170">Cobalt</keyword>
<evidence type="ECO:0000256" key="3">
    <source>
        <dbReference type="PIRSR" id="PIRSR602480-1"/>
    </source>
</evidence>
<comment type="cofactor">
    <cofactor evidence="3">
        <name>Mn(2+)</name>
        <dbReference type="ChEBI" id="CHEBI:29035"/>
    </cofactor>
    <cofactor evidence="3">
        <name>Co(2+)</name>
        <dbReference type="ChEBI" id="CHEBI:48828"/>
    </cofactor>
    <cofactor evidence="3">
        <name>Cd(2+)</name>
        <dbReference type="ChEBI" id="CHEBI:48775"/>
    </cofactor>
    <text evidence="3">Binds 1 divalent cation per subunit. The enzyme is active with manganese, cobalt or cadmium ions.</text>
</comment>
<accession>A0A2J7YWG0</accession>
<dbReference type="GO" id="GO:0009423">
    <property type="term" value="P:chorismate biosynthetic process"/>
    <property type="evidence" value="ECO:0007669"/>
    <property type="project" value="UniProtKB-UniPathway"/>
</dbReference>
<dbReference type="EC" id="2.5.1.54" evidence="4"/>
<feature type="compositionally biased region" description="Basic and acidic residues" evidence="5">
    <location>
        <begin position="500"/>
        <end position="514"/>
    </location>
</feature>
<dbReference type="UniPathway" id="UPA00053">
    <property type="reaction ID" value="UER00084"/>
</dbReference>
<sequence>MTLTGEAAADWRTLVAHQRPEWPSPAELGDVTDRLAASPPLVTPQECDTLTAQLARAAEGKAFLLQGGDCAERFDRLSTRAIPGKLRLLERMAVILTYASAVPVVKVGRMAGQYAKPRSRPTETVDGRTLPVYRGDAVNGIGFSQAERRPDPARLLRMYDASRHTLDVMRAFARGGTDLRQLHKENEDFVSRSAAGERYGELAGRIGRALSSEDACGGDPSRTTELFASHEGLLLDYEAALTRHNPRSGRRYAGSGHMLWIGDRTRQLDGAHVAYFATIDNPIAVKLGPATTAEQALALIDRLDPDRRPGRLTFIVRMGAHRVRYLLPELVEKVTASGAPVVWVCDPMHGNTFEAPSGHKTRRFEDILAEVAGFFEVHEALGTHAGGLHVELTGEDVTECVGGGADLGFDDLHRRYESACDPRLNGGQALDLAFRVAEMFNPGATGVMAPDAAVKAAAPLARAAASAGRGGGHFRAGTEVAPGEGPHHRAARQDGAQVQGDREAQPLREDDVRG</sequence>
<keyword evidence="4" id="KW-0057">Aromatic amino acid biosynthesis</keyword>
<gene>
    <name evidence="6" type="ORF">SMF913_27837</name>
</gene>
<feature type="binding site" evidence="3">
    <location>
        <position position="349"/>
    </location>
    <ligand>
        <name>Mn(2+)</name>
        <dbReference type="ChEBI" id="CHEBI:29035"/>
    </ligand>
</feature>
<organism evidence="6 7">
    <name type="scientific">Streptomyces malaysiensis</name>
    <dbReference type="NCBI Taxonomy" id="92644"/>
    <lineage>
        <taxon>Bacteria</taxon>
        <taxon>Bacillati</taxon>
        <taxon>Actinomycetota</taxon>
        <taxon>Actinomycetes</taxon>
        <taxon>Kitasatosporales</taxon>
        <taxon>Streptomycetaceae</taxon>
        <taxon>Streptomyces</taxon>
        <taxon>Streptomyces violaceusniger group</taxon>
    </lineage>
</organism>
<dbReference type="AlphaFoldDB" id="A0A2J7YWG0"/>
<dbReference type="GO" id="GO:0003849">
    <property type="term" value="F:3-deoxy-7-phosphoheptulonate synthase activity"/>
    <property type="evidence" value="ECO:0007669"/>
    <property type="project" value="UniProtKB-EC"/>
</dbReference>
<feature type="binding site" evidence="3">
    <location>
        <position position="70"/>
    </location>
    <ligand>
        <name>Mn(2+)</name>
        <dbReference type="ChEBI" id="CHEBI:29035"/>
    </ligand>
</feature>
<evidence type="ECO:0000313" key="7">
    <source>
        <dbReference type="Proteomes" id="UP000236520"/>
    </source>
</evidence>
<feature type="region of interest" description="Disordered" evidence="5">
    <location>
        <begin position="467"/>
        <end position="514"/>
    </location>
</feature>
<comment type="catalytic activity">
    <reaction evidence="4">
        <text>D-erythrose 4-phosphate + phosphoenolpyruvate + H2O = 7-phospho-2-dehydro-3-deoxy-D-arabino-heptonate + phosphate</text>
        <dbReference type="Rhea" id="RHEA:14717"/>
        <dbReference type="ChEBI" id="CHEBI:15377"/>
        <dbReference type="ChEBI" id="CHEBI:16897"/>
        <dbReference type="ChEBI" id="CHEBI:43474"/>
        <dbReference type="ChEBI" id="CHEBI:58394"/>
        <dbReference type="ChEBI" id="CHEBI:58702"/>
        <dbReference type="EC" id="2.5.1.54"/>
    </reaction>
</comment>
<keyword evidence="3" id="KW-0104">Cadmium</keyword>
<feature type="binding site" evidence="3">
    <location>
        <position position="391"/>
    </location>
    <ligand>
        <name>Mn(2+)</name>
        <dbReference type="ChEBI" id="CHEBI:29035"/>
    </ligand>
</feature>
<reference evidence="6 7" key="1">
    <citation type="submission" date="2015-09" db="EMBL/GenBank/DDBJ databases">
        <title>Genome sequence, genome mining and natural product profiling of a biocontrol bacterium Streptomyces malaysiensis F913.</title>
        <authorList>
            <person name="Xu Y."/>
            <person name="Wei J."/>
            <person name="Xie J."/>
            <person name="Li T."/>
            <person name="Zhou Z."/>
        </authorList>
    </citation>
    <scope>NUCLEOTIDE SEQUENCE [LARGE SCALE GENOMIC DNA]</scope>
    <source>
        <strain evidence="6 7">F913</strain>
    </source>
</reference>
<evidence type="ECO:0000256" key="4">
    <source>
        <dbReference type="RuleBase" id="RU363071"/>
    </source>
</evidence>
<keyword evidence="3" id="KW-0464">Manganese</keyword>